<dbReference type="GO" id="GO:0008270">
    <property type="term" value="F:zinc ion binding"/>
    <property type="evidence" value="ECO:0007669"/>
    <property type="project" value="UniProtKB-KW"/>
</dbReference>
<accession>A0A6J1MZ19</accession>
<dbReference type="Pfam" id="PF00096">
    <property type="entry name" value="zf-C2H2"/>
    <property type="match status" value="3"/>
</dbReference>
<feature type="domain" description="C2H2-type" evidence="7">
    <location>
        <begin position="16"/>
        <end position="45"/>
    </location>
</feature>
<dbReference type="AlphaFoldDB" id="A0A6J1MZ19"/>
<dbReference type="InterPro" id="IPR013087">
    <property type="entry name" value="Znf_C2H2_type"/>
</dbReference>
<dbReference type="OrthoDB" id="2687452at2759"/>
<dbReference type="Gene3D" id="3.30.160.60">
    <property type="entry name" value="Classic Zinc Finger"/>
    <property type="match status" value="7"/>
</dbReference>
<keyword evidence="1" id="KW-0479">Metal-binding</keyword>
<dbReference type="GO" id="GO:0000977">
    <property type="term" value="F:RNA polymerase II transcription regulatory region sequence-specific DNA binding"/>
    <property type="evidence" value="ECO:0007669"/>
    <property type="project" value="TreeGrafter"/>
</dbReference>
<dbReference type="PANTHER" id="PTHR24379">
    <property type="entry name" value="KRAB AND ZINC FINGER DOMAIN-CONTAINING"/>
    <property type="match status" value="1"/>
</dbReference>
<feature type="domain" description="C2H2-type" evidence="7">
    <location>
        <begin position="191"/>
        <end position="218"/>
    </location>
</feature>
<feature type="region of interest" description="Disordered" evidence="6">
    <location>
        <begin position="474"/>
        <end position="509"/>
    </location>
</feature>
<feature type="domain" description="C2H2-type" evidence="7">
    <location>
        <begin position="80"/>
        <end position="108"/>
    </location>
</feature>
<dbReference type="GO" id="GO:0000981">
    <property type="term" value="F:DNA-binding transcription factor activity, RNA polymerase II-specific"/>
    <property type="evidence" value="ECO:0007669"/>
    <property type="project" value="TreeGrafter"/>
</dbReference>
<dbReference type="SMART" id="SM00355">
    <property type="entry name" value="ZnF_C2H2"/>
    <property type="match status" value="9"/>
</dbReference>
<feature type="domain" description="C2H2-type" evidence="7">
    <location>
        <begin position="138"/>
        <end position="165"/>
    </location>
</feature>
<dbReference type="SUPFAM" id="SSF57667">
    <property type="entry name" value="beta-beta-alpha zinc fingers"/>
    <property type="match status" value="4"/>
</dbReference>
<evidence type="ECO:0000256" key="3">
    <source>
        <dbReference type="ARBA" id="ARBA00022771"/>
    </source>
</evidence>
<keyword evidence="2" id="KW-0677">Repeat</keyword>
<evidence type="ECO:0000256" key="4">
    <source>
        <dbReference type="ARBA" id="ARBA00022833"/>
    </source>
</evidence>
<feature type="domain" description="C2H2-type" evidence="7">
    <location>
        <begin position="46"/>
        <end position="76"/>
    </location>
</feature>
<keyword evidence="8" id="KW-1185">Reference proteome</keyword>
<feature type="domain" description="C2H2-type" evidence="7">
    <location>
        <begin position="163"/>
        <end position="191"/>
    </location>
</feature>
<dbReference type="RefSeq" id="XP_023938167.2">
    <property type="nucleotide sequence ID" value="XM_024082399.2"/>
</dbReference>
<dbReference type="PROSITE" id="PS00028">
    <property type="entry name" value="ZINC_FINGER_C2H2_1"/>
    <property type="match status" value="9"/>
</dbReference>
<dbReference type="GeneID" id="112045975"/>
<feature type="compositionally biased region" description="Polar residues" evidence="6">
    <location>
        <begin position="495"/>
        <end position="509"/>
    </location>
</feature>
<dbReference type="GO" id="GO:0005634">
    <property type="term" value="C:nucleus"/>
    <property type="evidence" value="ECO:0007669"/>
    <property type="project" value="TreeGrafter"/>
</dbReference>
<evidence type="ECO:0000256" key="1">
    <source>
        <dbReference type="ARBA" id="ARBA00022723"/>
    </source>
</evidence>
<evidence type="ECO:0000256" key="5">
    <source>
        <dbReference type="PROSITE-ProRule" id="PRU00042"/>
    </source>
</evidence>
<name>A0A6J1MZ19_BICAN</name>
<proteinExistence type="predicted"/>
<dbReference type="PANTHER" id="PTHR24379:SF121">
    <property type="entry name" value="C2H2-TYPE DOMAIN-CONTAINING PROTEIN"/>
    <property type="match status" value="1"/>
</dbReference>
<gene>
    <name evidence="9" type="primary">LOC112045975</name>
</gene>
<evidence type="ECO:0000313" key="8">
    <source>
        <dbReference type="Proteomes" id="UP001652582"/>
    </source>
</evidence>
<dbReference type="PROSITE" id="PS50157">
    <property type="entry name" value="ZINC_FINGER_C2H2_2"/>
    <property type="match status" value="9"/>
</dbReference>
<feature type="domain" description="C2H2-type" evidence="7">
    <location>
        <begin position="252"/>
        <end position="279"/>
    </location>
</feature>
<feature type="domain" description="C2H2-type" evidence="7">
    <location>
        <begin position="110"/>
        <end position="137"/>
    </location>
</feature>
<evidence type="ECO:0000259" key="7">
    <source>
        <dbReference type="PROSITE" id="PS50157"/>
    </source>
</evidence>
<dbReference type="KEGG" id="bany:112045975"/>
<dbReference type="InterPro" id="IPR036236">
    <property type="entry name" value="Znf_C2H2_sf"/>
</dbReference>
<keyword evidence="3 5" id="KW-0863">Zinc-finger</keyword>
<dbReference type="Proteomes" id="UP001652582">
    <property type="component" value="Chromosome 6"/>
</dbReference>
<evidence type="ECO:0000256" key="2">
    <source>
        <dbReference type="ARBA" id="ARBA00022737"/>
    </source>
</evidence>
<protein>
    <submittedName>
        <fullName evidence="9">Transcription factor IIIA</fullName>
    </submittedName>
</protein>
<feature type="domain" description="C2H2-type" evidence="7">
    <location>
        <begin position="222"/>
        <end position="249"/>
    </location>
</feature>
<reference evidence="9" key="1">
    <citation type="submission" date="2025-08" db="UniProtKB">
        <authorList>
            <consortium name="RefSeq"/>
        </authorList>
    </citation>
    <scope>IDENTIFICATION</scope>
</reference>
<evidence type="ECO:0000313" key="9">
    <source>
        <dbReference type="RefSeq" id="XP_023938167.2"/>
    </source>
</evidence>
<keyword evidence="4" id="KW-0862">Zinc</keyword>
<organism evidence="8 9">
    <name type="scientific">Bicyclus anynana</name>
    <name type="common">Squinting bush brown butterfly</name>
    <dbReference type="NCBI Taxonomy" id="110368"/>
    <lineage>
        <taxon>Eukaryota</taxon>
        <taxon>Metazoa</taxon>
        <taxon>Ecdysozoa</taxon>
        <taxon>Arthropoda</taxon>
        <taxon>Hexapoda</taxon>
        <taxon>Insecta</taxon>
        <taxon>Pterygota</taxon>
        <taxon>Neoptera</taxon>
        <taxon>Endopterygota</taxon>
        <taxon>Lepidoptera</taxon>
        <taxon>Glossata</taxon>
        <taxon>Ditrysia</taxon>
        <taxon>Papilionoidea</taxon>
        <taxon>Nymphalidae</taxon>
        <taxon>Satyrinae</taxon>
        <taxon>Satyrini</taxon>
        <taxon>Mycalesina</taxon>
        <taxon>Bicyclus</taxon>
    </lineage>
</organism>
<evidence type="ECO:0000256" key="6">
    <source>
        <dbReference type="SAM" id="MobiDB-lite"/>
    </source>
</evidence>
<sequence>MEVIATQRVEPNKKIYACTFDGCTSVFERPYRLAQHRLVHDNVKPFTCDEKDCDKAYTSKSHLVRHINTAHKEAPENLPYCCPKCMKQYVNRQNLKRHIKVSHTDNNKPFNCDHCRLYFKKVHQLRAHMYVHNGVKPFSCSMCEREFVTLYEKKKHMRNHKVYKCEHCETKFTRWTELMHHKRVDHVSPEYICHDCGKVFKERGHVIRHVKKHLPNAPVTIFFCPYDNCLRHYSRNSNLKQHILVKHEGLTFDCSLCGAKLSTKAKLNEHIDRHNRPDLPPKLYKTLETGRKKRKDAGTIRQETAMRLAGIVKQKIEEGINRHYTEGVNCQDNFENDNKDEKEHLENKIHYNLLEERTRLRDVERELSKRNQSIELKVKSNYLNDSADFQDKLENATSELTTISQCIKEGSISSRLNGSVNFQDKYINNQPTSLIEILNRPAIKIENQEKTLEGSSNQLINSIAVDVKIESDGDNSLYNDDCKEGNESSEDLPNKANSEQSDTSNQPITTIKVENNTEEQSNENDYLRDGAVNSISTPSLPINNALSSLMQLYWRTLLNHKDV</sequence>